<accession>A0A109JWU1</accession>
<dbReference type="Gene3D" id="3.40.50.300">
    <property type="entry name" value="P-loop containing nucleotide triphosphate hydrolases"/>
    <property type="match status" value="1"/>
</dbReference>
<keyword evidence="3" id="KW-0418">Kinase</keyword>
<comment type="catalytic activity">
    <reaction evidence="5">
        <text>[phosphate](n) + ATP = [phosphate](n+1) + ADP</text>
        <dbReference type="Rhea" id="RHEA:19573"/>
        <dbReference type="Rhea" id="RHEA-COMP:9859"/>
        <dbReference type="Rhea" id="RHEA-COMP:14280"/>
        <dbReference type="ChEBI" id="CHEBI:16838"/>
        <dbReference type="ChEBI" id="CHEBI:30616"/>
        <dbReference type="ChEBI" id="CHEBI:456216"/>
    </reaction>
    <physiologicalReaction direction="right-to-left" evidence="5">
        <dbReference type="Rhea" id="RHEA:19575"/>
    </physiologicalReaction>
</comment>
<evidence type="ECO:0000256" key="5">
    <source>
        <dbReference type="ARBA" id="ARBA00024500"/>
    </source>
</evidence>
<dbReference type="EMBL" id="LNCD01000036">
    <property type="protein sequence ID" value="KWV56577.1"/>
    <property type="molecule type" value="Genomic_DNA"/>
</dbReference>
<name>A0A109JWU1_9HYPH</name>
<organism evidence="7 8">
    <name type="scientific">Rhizobium altiplani</name>
    <dbReference type="NCBI Taxonomy" id="1864509"/>
    <lineage>
        <taxon>Bacteria</taxon>
        <taxon>Pseudomonadati</taxon>
        <taxon>Pseudomonadota</taxon>
        <taxon>Alphaproteobacteria</taxon>
        <taxon>Hyphomicrobiales</taxon>
        <taxon>Rhizobiaceae</taxon>
        <taxon>Rhizobium/Agrobacterium group</taxon>
        <taxon>Rhizobium</taxon>
    </lineage>
</organism>
<proteinExistence type="inferred from homology"/>
<evidence type="ECO:0000256" key="1">
    <source>
        <dbReference type="ARBA" id="ARBA00009924"/>
    </source>
</evidence>
<gene>
    <name evidence="7" type="ORF">AS026_33845</name>
</gene>
<dbReference type="PANTHER" id="PTHR34383">
    <property type="entry name" value="POLYPHOSPHATE:AMP PHOSPHOTRANSFERASE-RELATED"/>
    <property type="match status" value="1"/>
</dbReference>
<dbReference type="InterPro" id="IPR022488">
    <property type="entry name" value="PPK2-related"/>
</dbReference>
<evidence type="ECO:0000256" key="3">
    <source>
        <dbReference type="ARBA" id="ARBA00022777"/>
    </source>
</evidence>
<evidence type="ECO:0000259" key="6">
    <source>
        <dbReference type="Pfam" id="PF03976"/>
    </source>
</evidence>
<comment type="similarity">
    <text evidence="1">Belongs to the polyphosphate kinase 2 (PPK2) family. Class I subfamily.</text>
</comment>
<evidence type="ECO:0000313" key="8">
    <source>
        <dbReference type="Proteomes" id="UP000068164"/>
    </source>
</evidence>
<protein>
    <recommendedName>
        <fullName evidence="6">Polyphosphate kinase-2-related domain-containing protein</fullName>
    </recommendedName>
</protein>
<dbReference type="SUPFAM" id="SSF52540">
    <property type="entry name" value="P-loop containing nucleoside triphosphate hydrolases"/>
    <property type="match status" value="1"/>
</dbReference>
<keyword evidence="4" id="KW-0066">ATP synthesis</keyword>
<reference evidence="7 8" key="1">
    <citation type="submission" date="2015-11" db="EMBL/GenBank/DDBJ databases">
        <title>Draft Genome Sequence of the Strain BR 10423 (Rhizobium sp.) isolated from nodules of Mimosa pudica.</title>
        <authorList>
            <person name="Barauna A.C."/>
            <person name="Zilli J.E."/>
            <person name="Simoes-Araujo J.L."/>
            <person name="Reis V.M."/>
            <person name="James E.K."/>
            <person name="Reis F.B.Jr."/>
            <person name="Rouws L.F."/>
            <person name="Passos S.R."/>
            <person name="Gois S.R."/>
        </authorList>
    </citation>
    <scope>NUCLEOTIDE SEQUENCE [LARGE SCALE GENOMIC DNA]</scope>
    <source>
        <strain evidence="7 8">BR10423</strain>
    </source>
</reference>
<dbReference type="InterPro" id="IPR016898">
    <property type="entry name" value="Polyphosphate_phosphotransfera"/>
</dbReference>
<dbReference type="PANTHER" id="PTHR34383:SF3">
    <property type="entry name" value="POLYPHOSPHATE:AMP PHOSPHOTRANSFERASE"/>
    <property type="match status" value="1"/>
</dbReference>
<sequence>MAVEPGKAVSLKDFDPDFTGGYDDKAGALEKVAANVDRLSAMQEVLYAQDNYALLIIFQAMDAAGKDGAIRHVMSGINPQGCQVTSFKAPSAEDLDYGYLWRASKALPGRGMIGIFNRSYYEDVLVVRVHPELLEKQKLPTRARKGDIWQRRFKEINNFEKYLRQNGTIVLKFFLNVSKKEQKNRFLARIDEPEKNWKFSPADYAERKHWDDYQKAFEDMLENTSTEWAPWFVIPADNKWFARLAVSEVISGAFERIDLQMPVVSEARKKELGQIRSQLLDEED</sequence>
<dbReference type="InterPro" id="IPR027417">
    <property type="entry name" value="P-loop_NTPase"/>
</dbReference>
<dbReference type="GO" id="GO:0008976">
    <property type="term" value="F:polyphosphate kinase activity"/>
    <property type="evidence" value="ECO:0007669"/>
    <property type="project" value="InterPro"/>
</dbReference>
<keyword evidence="8" id="KW-1185">Reference proteome</keyword>
<dbReference type="Proteomes" id="UP000068164">
    <property type="component" value="Unassembled WGS sequence"/>
</dbReference>
<evidence type="ECO:0000256" key="2">
    <source>
        <dbReference type="ARBA" id="ARBA00022679"/>
    </source>
</evidence>
<dbReference type="InterPro" id="IPR022300">
    <property type="entry name" value="PPK2-rel_1"/>
</dbReference>
<dbReference type="GO" id="GO:0006797">
    <property type="term" value="P:polyphosphate metabolic process"/>
    <property type="evidence" value="ECO:0007669"/>
    <property type="project" value="InterPro"/>
</dbReference>
<dbReference type="PIRSF" id="PIRSF028756">
    <property type="entry name" value="PPK2_prd"/>
    <property type="match status" value="1"/>
</dbReference>
<evidence type="ECO:0000256" key="4">
    <source>
        <dbReference type="ARBA" id="ARBA00023310"/>
    </source>
</evidence>
<dbReference type="Pfam" id="PF03976">
    <property type="entry name" value="PPK2"/>
    <property type="match status" value="1"/>
</dbReference>
<dbReference type="AlphaFoldDB" id="A0A109JWU1"/>
<comment type="caution">
    <text evidence="7">The sequence shown here is derived from an EMBL/GenBank/DDBJ whole genome shotgun (WGS) entry which is preliminary data.</text>
</comment>
<keyword evidence="2" id="KW-0808">Transferase</keyword>
<dbReference type="GO" id="GO:0006754">
    <property type="term" value="P:ATP biosynthetic process"/>
    <property type="evidence" value="ECO:0007669"/>
    <property type="project" value="UniProtKB-KW"/>
</dbReference>
<feature type="domain" description="Polyphosphate kinase-2-related" evidence="6">
    <location>
        <begin position="30"/>
        <end position="256"/>
    </location>
</feature>
<dbReference type="NCBIfam" id="TIGR03709">
    <property type="entry name" value="PPK2_rel_1"/>
    <property type="match status" value="1"/>
</dbReference>
<evidence type="ECO:0000313" key="7">
    <source>
        <dbReference type="EMBL" id="KWV56577.1"/>
    </source>
</evidence>